<organism evidence="1 2">
    <name type="scientific">Komagataeibacter europaeus</name>
    <name type="common">Gluconacetobacter europaeus</name>
    <dbReference type="NCBI Taxonomy" id="33995"/>
    <lineage>
        <taxon>Bacteria</taxon>
        <taxon>Pseudomonadati</taxon>
        <taxon>Pseudomonadota</taxon>
        <taxon>Alphaproteobacteria</taxon>
        <taxon>Acetobacterales</taxon>
        <taxon>Acetobacteraceae</taxon>
        <taxon>Komagataeibacter</taxon>
    </lineage>
</organism>
<dbReference type="Proteomes" id="UP000037566">
    <property type="component" value="Unassembled WGS sequence"/>
</dbReference>
<keyword evidence="2" id="KW-1185">Reference proteome</keyword>
<proteinExistence type="predicted"/>
<dbReference type="RefSeq" id="WP_408735313.1">
    <property type="nucleotide sequence ID" value="NZ_LHUQ01000034.1"/>
</dbReference>
<dbReference type="AlphaFoldDB" id="A0A0M0EDD7"/>
<dbReference type="PATRIC" id="fig|33995.3.peg.3569"/>
<protein>
    <submittedName>
        <fullName evidence="1">Uncharacterized protein</fullName>
    </submittedName>
</protein>
<dbReference type="EMBL" id="LHUQ01000034">
    <property type="protein sequence ID" value="KON63294.1"/>
    <property type="molecule type" value="Genomic_DNA"/>
</dbReference>
<name>A0A0M0EDD7_KOMEU</name>
<sequence length="44" mass="5101">MERQPFLAIQPEQLFVDQDYSFAFQKDVPTLIGKLASFARKVAR</sequence>
<gene>
    <name evidence="1" type="ORF">KOEU_32240</name>
</gene>
<evidence type="ECO:0000313" key="2">
    <source>
        <dbReference type="Proteomes" id="UP000037566"/>
    </source>
</evidence>
<evidence type="ECO:0000313" key="1">
    <source>
        <dbReference type="EMBL" id="KON63294.1"/>
    </source>
</evidence>
<accession>A0A0M0EDD7</accession>
<comment type="caution">
    <text evidence="1">The sequence shown here is derived from an EMBL/GenBank/DDBJ whole genome shotgun (WGS) entry which is preliminary data.</text>
</comment>
<reference evidence="1" key="1">
    <citation type="submission" date="2015-08" db="EMBL/GenBank/DDBJ databases">
        <title>Draft genome sequence of Komagataeibacter europaeus CECT 8546 a cellulose producer strain from vinegar produced by the traditional method.</title>
        <authorList>
            <person name="Poehlein A."/>
            <person name="Valera M.J."/>
            <person name="Haack F.S."/>
            <person name="Mas A."/>
            <person name="Daniel R."/>
            <person name="Streit W.R."/>
            <person name="Mateo E."/>
        </authorList>
    </citation>
    <scope>NUCLEOTIDE SEQUENCE [LARGE SCALE GENOMIC DNA]</scope>
    <source>
        <strain evidence="1">CECT 8546</strain>
    </source>
</reference>